<organism evidence="1 2">
    <name type="scientific">Nocardia macrotermitis</name>
    <dbReference type="NCBI Taxonomy" id="2585198"/>
    <lineage>
        <taxon>Bacteria</taxon>
        <taxon>Bacillati</taxon>
        <taxon>Actinomycetota</taxon>
        <taxon>Actinomycetes</taxon>
        <taxon>Mycobacteriales</taxon>
        <taxon>Nocardiaceae</taxon>
        <taxon>Nocardia</taxon>
    </lineage>
</organism>
<gene>
    <name evidence="1" type="ORF">NRB20_08310</name>
</gene>
<keyword evidence="2" id="KW-1185">Reference proteome</keyword>
<dbReference type="RefSeq" id="WP_153407891.1">
    <property type="nucleotide sequence ID" value="NZ_WEGK01000002.1"/>
</dbReference>
<dbReference type="EMBL" id="WEGK01000002">
    <property type="protein sequence ID" value="MQY17765.1"/>
    <property type="molecule type" value="Genomic_DNA"/>
</dbReference>
<dbReference type="Proteomes" id="UP000438448">
    <property type="component" value="Unassembled WGS sequence"/>
</dbReference>
<protein>
    <recommendedName>
        <fullName evidence="3">Type II toxin-antitoxin system HicA family toxin</fullName>
    </recommendedName>
</protein>
<reference evidence="1 2" key="1">
    <citation type="submission" date="2019-10" db="EMBL/GenBank/DDBJ databases">
        <title>Nocardia macrotermitis sp. nov. and Nocardia aurantia sp. nov., isolated from the gut of fungus growing-termite Macrotermes natalensis.</title>
        <authorList>
            <person name="Benndorf R."/>
            <person name="Schwitalla J."/>
            <person name="Martin K."/>
            <person name="De Beer W."/>
            <person name="Kaster A.-K."/>
            <person name="Vollmers J."/>
            <person name="Poulsen M."/>
            <person name="Beemelmanns C."/>
        </authorList>
    </citation>
    <scope>NUCLEOTIDE SEQUENCE [LARGE SCALE GENOMIC DNA]</scope>
    <source>
        <strain evidence="1 2">RB20</strain>
    </source>
</reference>
<comment type="caution">
    <text evidence="1">The sequence shown here is derived from an EMBL/GenBank/DDBJ whole genome shotgun (WGS) entry which is preliminary data.</text>
</comment>
<dbReference type="OrthoDB" id="9799039at2"/>
<accession>A0A7K0CW96</accession>
<name>A0A7K0CW96_9NOCA</name>
<dbReference type="AlphaFoldDB" id="A0A7K0CW96"/>
<proteinExistence type="predicted"/>
<evidence type="ECO:0000313" key="2">
    <source>
        <dbReference type="Proteomes" id="UP000438448"/>
    </source>
</evidence>
<evidence type="ECO:0000313" key="1">
    <source>
        <dbReference type="EMBL" id="MQY17765.1"/>
    </source>
</evidence>
<sequence>MKRNKLMRDLRDIANSRGLTLDLVRRGGNHDIYRIGSVQFPVGRHADIPEPTARRIIKEVGEQ</sequence>
<evidence type="ECO:0008006" key="3">
    <source>
        <dbReference type="Google" id="ProtNLM"/>
    </source>
</evidence>